<dbReference type="EMBL" id="BAAANE010000004">
    <property type="protein sequence ID" value="GAA1636216.1"/>
    <property type="molecule type" value="Genomic_DNA"/>
</dbReference>
<sequence>MTRPHGVRLVAGATDVVRTRSWRLLRGVLAMGAFALPVLLLGFAVRQQFDPLIDADEAAIRAATDFAVSHGLVSALTVLQDISRPIFVYLVATIVAVWAWVARKLRGRALWAFVTMMAGWGIGGISKLIVQRARPVVDDSVPHAQGYSFPSGHALNITVAASVMVFLLWPLLSTAGRRLAVALAIVVVVLVGLDRIFLGAHFPSDVVAGFILGLGIVFSSWIGFIGKTEATSSPGPSHPA</sequence>
<keyword evidence="1" id="KW-1133">Transmembrane helix</keyword>
<dbReference type="RefSeq" id="WP_344111491.1">
    <property type="nucleotide sequence ID" value="NZ_BAAANE010000004.1"/>
</dbReference>
<feature type="transmembrane region" description="Helical" evidence="1">
    <location>
        <begin position="109"/>
        <end position="130"/>
    </location>
</feature>
<dbReference type="CDD" id="cd03392">
    <property type="entry name" value="PAP2_like_2"/>
    <property type="match status" value="1"/>
</dbReference>
<dbReference type="InterPro" id="IPR036938">
    <property type="entry name" value="PAP2/HPO_sf"/>
</dbReference>
<protein>
    <submittedName>
        <fullName evidence="3">Phosphatase PAP2 family protein</fullName>
    </submittedName>
</protein>
<reference evidence="3 4" key="1">
    <citation type="journal article" date="2019" name="Int. J. Syst. Evol. Microbiol.">
        <title>The Global Catalogue of Microorganisms (GCM) 10K type strain sequencing project: providing services to taxonomists for standard genome sequencing and annotation.</title>
        <authorList>
            <consortium name="The Broad Institute Genomics Platform"/>
            <consortium name="The Broad Institute Genome Sequencing Center for Infectious Disease"/>
            <person name="Wu L."/>
            <person name="Ma J."/>
        </authorList>
    </citation>
    <scope>NUCLEOTIDE SEQUENCE [LARGE SCALE GENOMIC DNA]</scope>
    <source>
        <strain evidence="3 4">JCM 14306</strain>
    </source>
</reference>
<feature type="transmembrane region" description="Helical" evidence="1">
    <location>
        <begin position="24"/>
        <end position="45"/>
    </location>
</feature>
<dbReference type="Proteomes" id="UP001501319">
    <property type="component" value="Unassembled WGS sequence"/>
</dbReference>
<feature type="transmembrane region" description="Helical" evidence="1">
    <location>
        <begin position="86"/>
        <end position="102"/>
    </location>
</feature>
<dbReference type="PANTHER" id="PTHR14969:SF13">
    <property type="entry name" value="AT30094P"/>
    <property type="match status" value="1"/>
</dbReference>
<accession>A0ABN2F961</accession>
<evidence type="ECO:0000259" key="2">
    <source>
        <dbReference type="SMART" id="SM00014"/>
    </source>
</evidence>
<dbReference type="Gene3D" id="1.20.144.10">
    <property type="entry name" value="Phosphatidic acid phosphatase type 2/haloperoxidase"/>
    <property type="match status" value="1"/>
</dbReference>
<evidence type="ECO:0000313" key="3">
    <source>
        <dbReference type="EMBL" id="GAA1636216.1"/>
    </source>
</evidence>
<feature type="domain" description="Phosphatidic acid phosphatase type 2/haloperoxidase" evidence="2">
    <location>
        <begin position="106"/>
        <end position="221"/>
    </location>
</feature>
<name>A0ABN2F961_9ACTN</name>
<feature type="transmembrane region" description="Helical" evidence="1">
    <location>
        <begin position="179"/>
        <end position="200"/>
    </location>
</feature>
<comment type="caution">
    <text evidence="3">The sequence shown here is derived from an EMBL/GenBank/DDBJ whole genome shotgun (WGS) entry which is preliminary data.</text>
</comment>
<dbReference type="SMART" id="SM00014">
    <property type="entry name" value="acidPPc"/>
    <property type="match status" value="1"/>
</dbReference>
<keyword evidence="4" id="KW-1185">Reference proteome</keyword>
<keyword evidence="1" id="KW-0472">Membrane</keyword>
<dbReference type="PANTHER" id="PTHR14969">
    <property type="entry name" value="SPHINGOSINE-1-PHOSPHATE PHOSPHOHYDROLASE"/>
    <property type="match status" value="1"/>
</dbReference>
<feature type="transmembrane region" description="Helical" evidence="1">
    <location>
        <begin position="206"/>
        <end position="225"/>
    </location>
</feature>
<gene>
    <name evidence="3" type="ORF">GCM10009744_26550</name>
</gene>
<feature type="transmembrane region" description="Helical" evidence="1">
    <location>
        <begin position="150"/>
        <end position="172"/>
    </location>
</feature>
<proteinExistence type="predicted"/>
<evidence type="ECO:0000313" key="4">
    <source>
        <dbReference type="Proteomes" id="UP001501319"/>
    </source>
</evidence>
<evidence type="ECO:0000256" key="1">
    <source>
        <dbReference type="SAM" id="Phobius"/>
    </source>
</evidence>
<organism evidence="3 4">
    <name type="scientific">Kribbella alba</name>
    <dbReference type="NCBI Taxonomy" id="190197"/>
    <lineage>
        <taxon>Bacteria</taxon>
        <taxon>Bacillati</taxon>
        <taxon>Actinomycetota</taxon>
        <taxon>Actinomycetes</taxon>
        <taxon>Propionibacteriales</taxon>
        <taxon>Kribbellaceae</taxon>
        <taxon>Kribbella</taxon>
    </lineage>
</organism>
<dbReference type="Pfam" id="PF01569">
    <property type="entry name" value="PAP2"/>
    <property type="match status" value="1"/>
</dbReference>
<dbReference type="SUPFAM" id="SSF48317">
    <property type="entry name" value="Acid phosphatase/Vanadium-dependent haloperoxidase"/>
    <property type="match status" value="1"/>
</dbReference>
<keyword evidence="1" id="KW-0812">Transmembrane</keyword>
<dbReference type="InterPro" id="IPR000326">
    <property type="entry name" value="PAP2/HPO"/>
</dbReference>